<evidence type="ECO:0000313" key="12">
    <source>
        <dbReference type="EMBL" id="KAL2325313.1"/>
    </source>
</evidence>
<dbReference type="Gene3D" id="1.10.510.10">
    <property type="entry name" value="Transferase(Phosphotransferase) domain 1"/>
    <property type="match status" value="1"/>
</dbReference>
<dbReference type="InterPro" id="IPR008271">
    <property type="entry name" value="Ser/Thr_kinase_AS"/>
</dbReference>
<gene>
    <name evidence="12" type="ORF">Fmac_024371</name>
</gene>
<evidence type="ECO:0000256" key="1">
    <source>
        <dbReference type="ARBA" id="ARBA00005354"/>
    </source>
</evidence>
<comment type="similarity">
    <text evidence="1">Belongs to the protein kinase superfamily. CAMK Ser/Thr protein kinase family. CaMK subfamily.</text>
</comment>
<comment type="caution">
    <text evidence="12">The sequence shown here is derived from an EMBL/GenBank/DDBJ whole genome shotgun (WGS) entry which is preliminary data.</text>
</comment>
<dbReference type="GO" id="GO:0004674">
    <property type="term" value="F:protein serine/threonine kinase activity"/>
    <property type="evidence" value="ECO:0007669"/>
    <property type="project" value="UniProtKB-KW"/>
</dbReference>
<comment type="function">
    <text evidence="8">CIPK serine-threonine protein kinases interact with CBL proteins. Binding of a CBL protein to the regulatory NAF domain of CIPK protein lead to the activation of the kinase in a calcium-dependent manner.</text>
</comment>
<dbReference type="GO" id="GO:0005524">
    <property type="term" value="F:ATP binding"/>
    <property type="evidence" value="ECO:0007669"/>
    <property type="project" value="UniProtKB-UniRule"/>
</dbReference>
<dbReference type="AlphaFoldDB" id="A0ABD1LPA1"/>
<accession>A0ABD1LPA1</accession>
<dbReference type="SUPFAM" id="SSF56112">
    <property type="entry name" value="Protein kinase-like (PK-like)"/>
    <property type="match status" value="1"/>
</dbReference>
<dbReference type="FunFam" id="1.10.510.10:FF:000571">
    <property type="entry name" value="Maternal embryonic leucine zipper kinase"/>
    <property type="match status" value="1"/>
</dbReference>
<feature type="domain" description="Protein kinase" evidence="11">
    <location>
        <begin position="9"/>
        <end position="272"/>
    </location>
</feature>
<dbReference type="FunFam" id="3.30.200.20:FF:000042">
    <property type="entry name" value="Aurora kinase A"/>
    <property type="match status" value="1"/>
</dbReference>
<dbReference type="Pfam" id="PF00069">
    <property type="entry name" value="Pkinase"/>
    <property type="match status" value="1"/>
</dbReference>
<keyword evidence="5 9" id="KW-0547">Nucleotide-binding</keyword>
<dbReference type="PIRSF" id="PIRSF000654">
    <property type="entry name" value="Integrin-linked_kinase"/>
    <property type="match status" value="1"/>
</dbReference>
<dbReference type="Gene3D" id="3.30.200.20">
    <property type="entry name" value="Phosphorylase Kinase, domain 1"/>
    <property type="match status" value="1"/>
</dbReference>
<evidence type="ECO:0000256" key="4">
    <source>
        <dbReference type="ARBA" id="ARBA00022679"/>
    </source>
</evidence>
<keyword evidence="4" id="KW-0808">Transferase</keyword>
<feature type="binding site" evidence="9">
    <location>
        <position position="38"/>
    </location>
    <ligand>
        <name>ATP</name>
        <dbReference type="ChEBI" id="CHEBI:30616"/>
    </ligand>
</feature>
<evidence type="ECO:0000256" key="8">
    <source>
        <dbReference type="ARBA" id="ARBA00058225"/>
    </source>
</evidence>
<dbReference type="PROSITE" id="PS50011">
    <property type="entry name" value="PROTEIN_KINASE_DOM"/>
    <property type="match status" value="1"/>
</dbReference>
<evidence type="ECO:0000256" key="7">
    <source>
        <dbReference type="ARBA" id="ARBA00022840"/>
    </source>
</evidence>
<dbReference type="InterPro" id="IPR000719">
    <property type="entry name" value="Prot_kinase_dom"/>
</dbReference>
<keyword evidence="3 10" id="KW-0723">Serine/threonine-protein kinase</keyword>
<evidence type="ECO:0000259" key="11">
    <source>
        <dbReference type="PROSITE" id="PS50011"/>
    </source>
</evidence>
<dbReference type="InterPro" id="IPR017441">
    <property type="entry name" value="Protein_kinase_ATP_BS"/>
</dbReference>
<dbReference type="InterPro" id="IPR050205">
    <property type="entry name" value="CDPK_Ser/Thr_kinases"/>
</dbReference>
<comment type="similarity">
    <text evidence="2">Belongs to the protein kinase superfamily. CAMK Ser/Thr protein kinase family. SNF1 subfamily.</text>
</comment>
<evidence type="ECO:0000256" key="5">
    <source>
        <dbReference type="ARBA" id="ARBA00022741"/>
    </source>
</evidence>
<name>A0ABD1LPA1_9FABA</name>
<organism evidence="12 13">
    <name type="scientific">Flemingia macrophylla</name>
    <dbReference type="NCBI Taxonomy" id="520843"/>
    <lineage>
        <taxon>Eukaryota</taxon>
        <taxon>Viridiplantae</taxon>
        <taxon>Streptophyta</taxon>
        <taxon>Embryophyta</taxon>
        <taxon>Tracheophyta</taxon>
        <taxon>Spermatophyta</taxon>
        <taxon>Magnoliopsida</taxon>
        <taxon>eudicotyledons</taxon>
        <taxon>Gunneridae</taxon>
        <taxon>Pentapetalae</taxon>
        <taxon>rosids</taxon>
        <taxon>fabids</taxon>
        <taxon>Fabales</taxon>
        <taxon>Fabaceae</taxon>
        <taxon>Papilionoideae</taxon>
        <taxon>50 kb inversion clade</taxon>
        <taxon>NPAAA clade</taxon>
        <taxon>indigoferoid/millettioid clade</taxon>
        <taxon>Phaseoleae</taxon>
        <taxon>Flemingia</taxon>
    </lineage>
</organism>
<evidence type="ECO:0000256" key="6">
    <source>
        <dbReference type="ARBA" id="ARBA00022777"/>
    </source>
</evidence>
<sequence length="295" mass="33237">MCEALKSEYEVCEEIGRGRFGTIYRCVNTQTKEELACKVIDKSQLEDSTDRHCLQNEPMFMTLLSPHPNILQIHHVFDDHHSLSILLDLCHPHTLFDRILHNPLPEPQAAAILHPLLRALAHCHRLGVAHRDVKPDNVLFDLAGNLKLADFGSAAWFGDGRTMSGVVGTPYYVAPEVLLGRDYDEKVDVWSCGVILYIMLAGIPPFYGDSAVEIFEAVVRGNLRFPSRIFRNVSPAAKDLLRKMICRDASRRLSAEQALSLLVVAEEVARFVNSRFCLLLALEPDDQIEHDDQIE</sequence>
<dbReference type="Proteomes" id="UP001603857">
    <property type="component" value="Unassembled WGS sequence"/>
</dbReference>
<keyword evidence="13" id="KW-1185">Reference proteome</keyword>
<dbReference type="EMBL" id="JBGMDY010000008">
    <property type="protein sequence ID" value="KAL2325313.1"/>
    <property type="molecule type" value="Genomic_DNA"/>
</dbReference>
<evidence type="ECO:0000256" key="2">
    <source>
        <dbReference type="ARBA" id="ARBA00006234"/>
    </source>
</evidence>
<evidence type="ECO:0000313" key="13">
    <source>
        <dbReference type="Proteomes" id="UP001603857"/>
    </source>
</evidence>
<dbReference type="InterPro" id="IPR011009">
    <property type="entry name" value="Kinase-like_dom_sf"/>
</dbReference>
<dbReference type="CDD" id="cd05117">
    <property type="entry name" value="STKc_CAMK"/>
    <property type="match status" value="1"/>
</dbReference>
<evidence type="ECO:0000256" key="10">
    <source>
        <dbReference type="RuleBase" id="RU000304"/>
    </source>
</evidence>
<evidence type="ECO:0000256" key="3">
    <source>
        <dbReference type="ARBA" id="ARBA00022527"/>
    </source>
</evidence>
<protein>
    <recommendedName>
        <fullName evidence="11">Protein kinase domain-containing protein</fullName>
    </recommendedName>
</protein>
<reference evidence="12 13" key="1">
    <citation type="submission" date="2024-08" db="EMBL/GenBank/DDBJ databases">
        <title>Insights into the chromosomal genome structure of Flemingia macrophylla.</title>
        <authorList>
            <person name="Ding Y."/>
            <person name="Zhao Y."/>
            <person name="Bi W."/>
            <person name="Wu M."/>
            <person name="Zhao G."/>
            <person name="Gong Y."/>
            <person name="Li W."/>
            <person name="Zhang P."/>
        </authorList>
    </citation>
    <scope>NUCLEOTIDE SEQUENCE [LARGE SCALE GENOMIC DNA]</scope>
    <source>
        <strain evidence="12">DYQJB</strain>
        <tissue evidence="12">Leaf</tissue>
    </source>
</reference>
<keyword evidence="6" id="KW-0418">Kinase</keyword>
<dbReference type="SMART" id="SM00220">
    <property type="entry name" value="S_TKc"/>
    <property type="match status" value="1"/>
</dbReference>
<dbReference type="PANTHER" id="PTHR24349">
    <property type="entry name" value="SERINE/THREONINE-PROTEIN KINASE"/>
    <property type="match status" value="1"/>
</dbReference>
<dbReference type="PROSITE" id="PS00107">
    <property type="entry name" value="PROTEIN_KINASE_ATP"/>
    <property type="match status" value="1"/>
</dbReference>
<proteinExistence type="inferred from homology"/>
<keyword evidence="7 9" id="KW-0067">ATP-binding</keyword>
<evidence type="ECO:0000256" key="9">
    <source>
        <dbReference type="PROSITE-ProRule" id="PRU10141"/>
    </source>
</evidence>
<dbReference type="PROSITE" id="PS00108">
    <property type="entry name" value="PROTEIN_KINASE_ST"/>
    <property type="match status" value="1"/>
</dbReference>